<protein>
    <submittedName>
        <fullName evidence="3">Mannose-6-phosphate isomerase-like protein (Cupin superfamily)</fullName>
    </submittedName>
</protein>
<dbReference type="GeneID" id="301842195"/>
<dbReference type="InterPro" id="IPR051610">
    <property type="entry name" value="GPI/OXD"/>
</dbReference>
<proteinExistence type="predicted"/>
<dbReference type="SMART" id="SM00835">
    <property type="entry name" value="Cupin_1"/>
    <property type="match status" value="1"/>
</dbReference>
<dbReference type="AlphaFoldDB" id="A0A3N2GP86"/>
<gene>
    <name evidence="3" type="ORF">EDD35_0722</name>
</gene>
<dbReference type="InterPro" id="IPR013096">
    <property type="entry name" value="Cupin_2"/>
</dbReference>
<reference evidence="3 4" key="1">
    <citation type="submission" date="2018-11" db="EMBL/GenBank/DDBJ databases">
        <title>Sequencing the genomes of 1000 actinobacteria strains.</title>
        <authorList>
            <person name="Klenk H.-P."/>
        </authorList>
    </citation>
    <scope>NUCLEOTIDE SEQUENCE [LARGE SCALE GENOMIC DNA]</scope>
    <source>
        <strain evidence="3 4">DSM 44348</strain>
    </source>
</reference>
<dbReference type="PANTHER" id="PTHR35848:SF6">
    <property type="entry name" value="CUPIN TYPE-2 DOMAIN-CONTAINING PROTEIN"/>
    <property type="match status" value="1"/>
</dbReference>
<dbReference type="InterPro" id="IPR011051">
    <property type="entry name" value="RmlC_Cupin_sf"/>
</dbReference>
<keyword evidence="3" id="KW-0413">Isomerase</keyword>
<feature type="domain" description="Cupin type-1" evidence="2">
    <location>
        <begin position="2"/>
        <end position="118"/>
    </location>
</feature>
<keyword evidence="4" id="KW-1185">Reference proteome</keyword>
<keyword evidence="1" id="KW-0479">Metal-binding</keyword>
<dbReference type="GO" id="GO:0046872">
    <property type="term" value="F:metal ion binding"/>
    <property type="evidence" value="ECO:0007669"/>
    <property type="project" value="UniProtKB-KW"/>
</dbReference>
<evidence type="ECO:0000259" key="2">
    <source>
        <dbReference type="SMART" id="SM00835"/>
    </source>
</evidence>
<evidence type="ECO:0000256" key="1">
    <source>
        <dbReference type="ARBA" id="ARBA00022723"/>
    </source>
</evidence>
<dbReference type="PANTHER" id="PTHR35848">
    <property type="entry name" value="OXALATE-BINDING PROTEIN"/>
    <property type="match status" value="1"/>
</dbReference>
<dbReference type="GO" id="GO:0016853">
    <property type="term" value="F:isomerase activity"/>
    <property type="evidence" value="ECO:0007669"/>
    <property type="project" value="UniProtKB-KW"/>
</dbReference>
<evidence type="ECO:0000313" key="3">
    <source>
        <dbReference type="EMBL" id="ROS38446.1"/>
    </source>
</evidence>
<dbReference type="Gene3D" id="2.60.120.10">
    <property type="entry name" value="Jelly Rolls"/>
    <property type="match status" value="1"/>
</dbReference>
<accession>A0A3N2GP86</accession>
<dbReference type="RefSeq" id="WP_123682820.1">
    <property type="nucleotide sequence ID" value="NZ_RKHY01000001.1"/>
</dbReference>
<dbReference type="SUPFAM" id="SSF51182">
    <property type="entry name" value="RmlC-like cupins"/>
    <property type="match status" value="1"/>
</dbReference>
<dbReference type="InterPro" id="IPR014710">
    <property type="entry name" value="RmlC-like_jellyroll"/>
</dbReference>
<organism evidence="3 4">
    <name type="scientific">Amycolatopsis thermoflava</name>
    <dbReference type="NCBI Taxonomy" id="84480"/>
    <lineage>
        <taxon>Bacteria</taxon>
        <taxon>Bacillati</taxon>
        <taxon>Actinomycetota</taxon>
        <taxon>Actinomycetes</taxon>
        <taxon>Pseudonocardiales</taxon>
        <taxon>Pseudonocardiaceae</taxon>
        <taxon>Amycolatopsis</taxon>
        <taxon>Amycolatopsis methanolica group</taxon>
    </lineage>
</organism>
<evidence type="ECO:0000313" key="4">
    <source>
        <dbReference type="Proteomes" id="UP000274843"/>
    </source>
</evidence>
<name>A0A3N2GP86_9PSEU</name>
<sequence>MSRILARDDVPPVSEPTGAQARIYTSLDPADDAKLTVAEVRIDRGKATSAHMHKITEEIYVVVRGSGRMRLNDDVREVGPGDCVVIKPGTVHEISNEHDEPLVFIAACAPRVDRADFYAPDGSRLNHELSSS</sequence>
<dbReference type="EMBL" id="RKHY01000001">
    <property type="protein sequence ID" value="ROS38446.1"/>
    <property type="molecule type" value="Genomic_DNA"/>
</dbReference>
<dbReference type="Pfam" id="PF07883">
    <property type="entry name" value="Cupin_2"/>
    <property type="match status" value="1"/>
</dbReference>
<comment type="caution">
    <text evidence="3">The sequence shown here is derived from an EMBL/GenBank/DDBJ whole genome shotgun (WGS) entry which is preliminary data.</text>
</comment>
<dbReference type="InterPro" id="IPR006045">
    <property type="entry name" value="Cupin_1"/>
</dbReference>
<dbReference type="Proteomes" id="UP000274843">
    <property type="component" value="Unassembled WGS sequence"/>
</dbReference>